<feature type="transmembrane region" description="Helical" evidence="1">
    <location>
        <begin position="227"/>
        <end position="246"/>
    </location>
</feature>
<name>A0A0F5K5A0_9BURK</name>
<feature type="transmembrane region" description="Helical" evidence="1">
    <location>
        <begin position="104"/>
        <end position="123"/>
    </location>
</feature>
<dbReference type="PANTHER" id="PTHR23028">
    <property type="entry name" value="ACETYLTRANSFERASE"/>
    <property type="match status" value="1"/>
</dbReference>
<feature type="transmembrane region" description="Helical" evidence="1">
    <location>
        <begin position="68"/>
        <end position="84"/>
    </location>
</feature>
<dbReference type="AlphaFoldDB" id="A0A0F5K5A0"/>
<keyword evidence="4" id="KW-1185">Reference proteome</keyword>
<feature type="transmembrane region" description="Helical" evidence="1">
    <location>
        <begin position="200"/>
        <end position="220"/>
    </location>
</feature>
<keyword evidence="1" id="KW-0472">Membrane</keyword>
<comment type="caution">
    <text evidence="3">The sequence shown here is derived from an EMBL/GenBank/DDBJ whole genome shotgun (WGS) entry which is preliminary data.</text>
</comment>
<keyword evidence="1" id="KW-1133">Transmembrane helix</keyword>
<accession>A0A0F5K5A0</accession>
<proteinExistence type="predicted"/>
<feature type="transmembrane region" description="Helical" evidence="1">
    <location>
        <begin position="377"/>
        <end position="399"/>
    </location>
</feature>
<dbReference type="STRING" id="28092.WM40_04865"/>
<evidence type="ECO:0000313" key="4">
    <source>
        <dbReference type="Proteomes" id="UP000033618"/>
    </source>
</evidence>
<dbReference type="PANTHER" id="PTHR23028:SF53">
    <property type="entry name" value="ACYL_TRANSF_3 DOMAIN-CONTAINING PROTEIN"/>
    <property type="match status" value="1"/>
</dbReference>
<dbReference type="PATRIC" id="fig|28092.6.peg.1155"/>
<dbReference type="EMBL" id="LAQU01000003">
    <property type="protein sequence ID" value="KKB64717.1"/>
    <property type="molecule type" value="Genomic_DNA"/>
</dbReference>
<dbReference type="InterPro" id="IPR050879">
    <property type="entry name" value="Acyltransferase_3"/>
</dbReference>
<feature type="transmembrane region" description="Helical" evidence="1">
    <location>
        <begin position="319"/>
        <end position="336"/>
    </location>
</feature>
<feature type="transmembrane region" description="Helical" evidence="1">
    <location>
        <begin position="144"/>
        <end position="161"/>
    </location>
</feature>
<sequence>MIGLARWIRRPLTQRQCAIVPSQAGAYSAIHGDAGPAPRPATTHKHTTTDAAPAKVASAGSRIPSLDGLRAISICLVLIGHFMGTVHADGSLIRLFTRLFGNDGFGVLVFFVISGFLITRLLIAEDDRGHVSMSDFYRRRFFRIAPVALLYIAVVAILRIADVIDITWASLLRGLFFLKDYDSLFADARLKAGNWFVGHMWSLSIEEQFYLIWPFIFLALNRRHAKWFALAVIVTGPFIRVAQYAAFDHLHLFVYFMLHTRMDSLMMGCFIALCYHETWFERALETAFRWRLPIVAIVYAFLISPFITAYLGGKYQLTVGWSLENLCVAMMLLWVVRRPETPLGRFLNLRWIAGLGALSYSLYIWQQMFLTPNNHTWSGQAPINLIVVFIVALCSYHGFEKPMIRLGRALGRRHHAPQVAPNTVDR</sequence>
<dbReference type="RefSeq" id="WP_024903602.1">
    <property type="nucleotide sequence ID" value="NZ_CADFGU010000005.1"/>
</dbReference>
<feature type="transmembrane region" description="Helical" evidence="1">
    <location>
        <begin position="348"/>
        <end position="365"/>
    </location>
</feature>
<reference evidence="3 4" key="1">
    <citation type="submission" date="2015-03" db="EMBL/GenBank/DDBJ databases">
        <title>Draft Genome Sequence of Burkholderia andropogonis type strain ICMP2807, isolated from Sorghum bicolor.</title>
        <authorList>
            <person name="Lopes-Santos L."/>
            <person name="Castro D.B."/>
            <person name="Ottoboni L.M."/>
            <person name="Park D."/>
            <person name="Weirc B.S."/>
            <person name="Destefano S.A."/>
        </authorList>
    </citation>
    <scope>NUCLEOTIDE SEQUENCE [LARGE SCALE GENOMIC DNA]</scope>
    <source>
        <strain evidence="3 4">ICMP2807</strain>
    </source>
</reference>
<evidence type="ECO:0000259" key="2">
    <source>
        <dbReference type="Pfam" id="PF01757"/>
    </source>
</evidence>
<organism evidence="3 4">
    <name type="scientific">Robbsia andropogonis</name>
    <dbReference type="NCBI Taxonomy" id="28092"/>
    <lineage>
        <taxon>Bacteria</taxon>
        <taxon>Pseudomonadati</taxon>
        <taxon>Pseudomonadota</taxon>
        <taxon>Betaproteobacteria</taxon>
        <taxon>Burkholderiales</taxon>
        <taxon>Burkholderiaceae</taxon>
        <taxon>Robbsia</taxon>
    </lineage>
</organism>
<feature type="transmembrane region" description="Helical" evidence="1">
    <location>
        <begin position="294"/>
        <end position="313"/>
    </location>
</feature>
<feature type="transmembrane region" description="Helical" evidence="1">
    <location>
        <begin position="252"/>
        <end position="273"/>
    </location>
</feature>
<keyword evidence="1" id="KW-0812">Transmembrane</keyword>
<dbReference type="GO" id="GO:0016747">
    <property type="term" value="F:acyltransferase activity, transferring groups other than amino-acyl groups"/>
    <property type="evidence" value="ECO:0007669"/>
    <property type="project" value="InterPro"/>
</dbReference>
<feature type="domain" description="Acyltransferase 3" evidence="2">
    <location>
        <begin position="64"/>
        <end position="393"/>
    </location>
</feature>
<dbReference type="GO" id="GO:0016020">
    <property type="term" value="C:membrane"/>
    <property type="evidence" value="ECO:0007669"/>
    <property type="project" value="TreeGrafter"/>
</dbReference>
<dbReference type="Pfam" id="PF01757">
    <property type="entry name" value="Acyl_transf_3"/>
    <property type="match status" value="1"/>
</dbReference>
<evidence type="ECO:0000313" key="3">
    <source>
        <dbReference type="EMBL" id="KKB64717.1"/>
    </source>
</evidence>
<protein>
    <recommendedName>
        <fullName evidence="2">Acyltransferase 3 domain-containing protein</fullName>
    </recommendedName>
</protein>
<dbReference type="Proteomes" id="UP000033618">
    <property type="component" value="Unassembled WGS sequence"/>
</dbReference>
<dbReference type="InterPro" id="IPR002656">
    <property type="entry name" value="Acyl_transf_3_dom"/>
</dbReference>
<evidence type="ECO:0000256" key="1">
    <source>
        <dbReference type="SAM" id="Phobius"/>
    </source>
</evidence>
<dbReference type="GO" id="GO:0000271">
    <property type="term" value="P:polysaccharide biosynthetic process"/>
    <property type="evidence" value="ECO:0007669"/>
    <property type="project" value="TreeGrafter"/>
</dbReference>
<gene>
    <name evidence="3" type="ORF">WM40_04865</name>
</gene>